<dbReference type="PROSITE" id="PS00097">
    <property type="entry name" value="CARBAMOYLTRANSFERASE"/>
    <property type="match status" value="1"/>
</dbReference>
<gene>
    <name evidence="9" type="primary">argF</name>
    <name evidence="9" type="ORF">LS80_000465</name>
</gene>
<evidence type="ECO:0000256" key="1">
    <source>
        <dbReference type="ARBA" id="ARBA00004975"/>
    </source>
</evidence>
<comment type="caution">
    <text evidence="9">The sequence shown here is derived from an EMBL/GenBank/DDBJ whole genome shotgun (WGS) entry which is preliminary data.</text>
</comment>
<dbReference type="InterPro" id="IPR002292">
    <property type="entry name" value="Orn/put_carbamltrans"/>
</dbReference>
<dbReference type="PANTHER" id="PTHR45753">
    <property type="entry name" value="ORNITHINE CARBAMOYLTRANSFERASE, MITOCHONDRIAL"/>
    <property type="match status" value="1"/>
</dbReference>
<dbReference type="InterPro" id="IPR006130">
    <property type="entry name" value="Asp/Orn_carbamoylTrfase"/>
</dbReference>
<evidence type="ECO:0000256" key="6">
    <source>
        <dbReference type="HAMAP-Rule" id="MF_01109"/>
    </source>
</evidence>
<dbReference type="InterPro" id="IPR006131">
    <property type="entry name" value="Asp_carbamoyltransf_Asp/Orn-bd"/>
</dbReference>
<evidence type="ECO:0000313" key="10">
    <source>
        <dbReference type="Proteomes" id="UP000029861"/>
    </source>
</evidence>
<accession>A0A4V6I3F2</accession>
<dbReference type="GO" id="GO:0004585">
    <property type="term" value="F:ornithine carbamoyltransferase activity"/>
    <property type="evidence" value="ECO:0007669"/>
    <property type="project" value="UniProtKB-UniRule"/>
</dbReference>
<dbReference type="GO" id="GO:0019240">
    <property type="term" value="P:citrulline biosynthetic process"/>
    <property type="evidence" value="ECO:0007669"/>
    <property type="project" value="TreeGrafter"/>
</dbReference>
<sequence>MRHFLTINDFTKHEILEMLALAIKIKTEHKNGVETPYLKGKTLAMIFEKSSTRTRVSFQVGIYQLGGFGISLSNNELQLGRGEIVRDSSAVISSMVDMIMVRTHMHERLEEFARFSSVPVINGLSDVFHPMQLLADYLTMIECGIFVPDPLLHNVGMKENIAKPIVAYIGDGNNMANSWLMLASKLGFEIRLACPNKYMPHKDIIKIANENAKISGATIVITDDIFSVAKGAHVITTDTWVSMGQEDEKEKRMWDFKDYKVDSNIMSLAHKDTIFLHCLPAYRGLEVSEEVIDGEQSKIIEEAHNRLHAQKGVMVWLNEQNQTKKS</sequence>
<keyword evidence="4 6" id="KW-0808">Transferase</keyword>
<keyword evidence="6" id="KW-0963">Cytoplasm</keyword>
<dbReference type="NCBIfam" id="NF001986">
    <property type="entry name" value="PRK00779.1"/>
    <property type="match status" value="1"/>
</dbReference>
<organism evidence="9 10">
    <name type="scientific">Helicobacter trogontum</name>
    <dbReference type="NCBI Taxonomy" id="50960"/>
    <lineage>
        <taxon>Bacteria</taxon>
        <taxon>Pseudomonadati</taxon>
        <taxon>Campylobacterota</taxon>
        <taxon>Epsilonproteobacteria</taxon>
        <taxon>Campylobacterales</taxon>
        <taxon>Helicobacteraceae</taxon>
        <taxon>Helicobacter</taxon>
    </lineage>
</organism>
<feature type="binding site" evidence="6">
    <location>
        <begin position="51"/>
        <end position="54"/>
    </location>
    <ligand>
        <name>carbamoyl phosphate</name>
        <dbReference type="ChEBI" id="CHEBI:58228"/>
    </ligand>
</feature>
<dbReference type="Pfam" id="PF02729">
    <property type="entry name" value="OTCace_N"/>
    <property type="match status" value="1"/>
</dbReference>
<dbReference type="RefSeq" id="WP_034317159.1">
    <property type="nucleotide sequence ID" value="NZ_FZND01000022.1"/>
</dbReference>
<dbReference type="InterPro" id="IPR024904">
    <property type="entry name" value="OTCase_ArgI"/>
</dbReference>
<dbReference type="EMBL" id="JRPK02000001">
    <property type="protein sequence ID" value="TLD99712.1"/>
    <property type="molecule type" value="Genomic_DNA"/>
</dbReference>
<dbReference type="PANTHER" id="PTHR45753:SF3">
    <property type="entry name" value="ORNITHINE TRANSCARBAMYLASE, MITOCHONDRIAL"/>
    <property type="match status" value="1"/>
</dbReference>
<proteinExistence type="inferred from homology"/>
<comment type="pathway">
    <text evidence="1">Amino-acid biosynthesis; L-arginine biosynthesis; L-arginine from L-ornithine and carbamoyl phosphate: step 1/3.</text>
</comment>
<feature type="binding site" evidence="6">
    <location>
        <position position="78"/>
    </location>
    <ligand>
        <name>carbamoyl phosphate</name>
        <dbReference type="ChEBI" id="CHEBI:58228"/>
    </ligand>
</feature>
<feature type="domain" description="Aspartate/ornithine carbamoyltransferase carbamoyl-P binding" evidence="8">
    <location>
        <begin position="2"/>
        <end position="142"/>
    </location>
</feature>
<feature type="binding site" evidence="6">
    <location>
        <position position="306"/>
    </location>
    <ligand>
        <name>carbamoyl phosphate</name>
        <dbReference type="ChEBI" id="CHEBI:58228"/>
    </ligand>
</feature>
<comment type="similarity">
    <text evidence="2 6">Belongs to the aspartate/ornithine carbamoyltransferase superfamily. OTCase family.</text>
</comment>
<dbReference type="AlphaFoldDB" id="A0A4V6I3F2"/>
<evidence type="ECO:0000313" key="9">
    <source>
        <dbReference type="EMBL" id="TLD99712.1"/>
    </source>
</evidence>
<dbReference type="Gene3D" id="3.40.50.1370">
    <property type="entry name" value="Aspartate/ornithine carbamoyltransferase"/>
    <property type="match status" value="2"/>
</dbReference>
<dbReference type="Pfam" id="PF00185">
    <property type="entry name" value="OTCace"/>
    <property type="match status" value="1"/>
</dbReference>
<dbReference type="Proteomes" id="UP000029861">
    <property type="component" value="Unassembled WGS sequence"/>
</dbReference>
<evidence type="ECO:0000256" key="2">
    <source>
        <dbReference type="ARBA" id="ARBA00007805"/>
    </source>
</evidence>
<dbReference type="GO" id="GO:0016597">
    <property type="term" value="F:amino acid binding"/>
    <property type="evidence" value="ECO:0007669"/>
    <property type="project" value="InterPro"/>
</dbReference>
<evidence type="ECO:0000259" key="8">
    <source>
        <dbReference type="Pfam" id="PF02729"/>
    </source>
</evidence>
<dbReference type="EC" id="2.1.3.3" evidence="3 6"/>
<dbReference type="NCBIfam" id="TIGR00658">
    <property type="entry name" value="orni_carb_tr"/>
    <property type="match status" value="1"/>
</dbReference>
<dbReference type="PRINTS" id="PR00102">
    <property type="entry name" value="OTCASE"/>
</dbReference>
<feature type="domain" description="Aspartate/ornithine carbamoyltransferase Asp/Orn-binding" evidence="7">
    <location>
        <begin position="166"/>
        <end position="317"/>
    </location>
</feature>
<feature type="binding site" evidence="6">
    <location>
        <begin position="278"/>
        <end position="279"/>
    </location>
    <ligand>
        <name>carbamoyl phosphate</name>
        <dbReference type="ChEBI" id="CHEBI:58228"/>
    </ligand>
</feature>
<evidence type="ECO:0000259" key="7">
    <source>
        <dbReference type="Pfam" id="PF00185"/>
    </source>
</evidence>
<dbReference type="FunFam" id="3.40.50.1370:FF:000008">
    <property type="entry name" value="Ornithine carbamoyltransferase"/>
    <property type="match status" value="1"/>
</dbReference>
<dbReference type="GO" id="GO:0005737">
    <property type="term" value="C:cytoplasm"/>
    <property type="evidence" value="ECO:0007669"/>
    <property type="project" value="UniProtKB-SubCell"/>
</dbReference>
<dbReference type="InterPro" id="IPR036901">
    <property type="entry name" value="Asp/Orn_carbamoylTrfase_sf"/>
</dbReference>
<protein>
    <recommendedName>
        <fullName evidence="3 6">Ornithine carbamoyltransferase</fullName>
        <shortName evidence="6">OTCase</shortName>
        <ecNumber evidence="3 6">2.1.3.3</ecNumber>
    </recommendedName>
</protein>
<dbReference type="InterPro" id="IPR006132">
    <property type="entry name" value="Asp/Orn_carbamoyltranf_P-bd"/>
</dbReference>
<feature type="binding site" evidence="6">
    <location>
        <position position="102"/>
    </location>
    <ligand>
        <name>carbamoyl phosphate</name>
        <dbReference type="ChEBI" id="CHEBI:58228"/>
    </ligand>
</feature>
<name>A0A4V6I3F2_9HELI</name>
<dbReference type="GO" id="GO:0042450">
    <property type="term" value="P:L-arginine biosynthetic process via ornithine"/>
    <property type="evidence" value="ECO:0007669"/>
    <property type="project" value="UniProtKB-UniRule"/>
</dbReference>
<evidence type="ECO:0000256" key="4">
    <source>
        <dbReference type="ARBA" id="ARBA00022679"/>
    </source>
</evidence>
<dbReference type="STRING" id="50960.LS81_02050"/>
<feature type="binding site" evidence="6">
    <location>
        <position position="238"/>
    </location>
    <ligand>
        <name>L-ornithine</name>
        <dbReference type="ChEBI" id="CHEBI:46911"/>
    </ligand>
</feature>
<comment type="catalytic activity">
    <reaction evidence="5 6">
        <text>carbamoyl phosphate + L-ornithine = L-citrulline + phosphate + H(+)</text>
        <dbReference type="Rhea" id="RHEA:19513"/>
        <dbReference type="ChEBI" id="CHEBI:15378"/>
        <dbReference type="ChEBI" id="CHEBI:43474"/>
        <dbReference type="ChEBI" id="CHEBI:46911"/>
        <dbReference type="ChEBI" id="CHEBI:57743"/>
        <dbReference type="ChEBI" id="CHEBI:58228"/>
        <dbReference type="EC" id="2.1.3.3"/>
    </reaction>
</comment>
<reference evidence="9 10" key="1">
    <citation type="journal article" date="2014" name="Genome Announc.">
        <title>Draft genome sequences of eight enterohepatic helicobacter species isolated from both laboratory and wild rodents.</title>
        <authorList>
            <person name="Sheh A."/>
            <person name="Shen Z."/>
            <person name="Fox J.G."/>
        </authorList>
    </citation>
    <scope>NUCLEOTIDE SEQUENCE [LARGE SCALE GENOMIC DNA]</scope>
    <source>
        <strain evidence="9 10">ATCC 49310</strain>
    </source>
</reference>
<evidence type="ECO:0000256" key="3">
    <source>
        <dbReference type="ARBA" id="ARBA00013007"/>
    </source>
</evidence>
<comment type="subcellular location">
    <subcellularLocation>
        <location evidence="6">Cytoplasm</location>
    </subcellularLocation>
</comment>
<dbReference type="HAMAP" id="MF_01109">
    <property type="entry name" value="OTCase"/>
    <property type="match status" value="1"/>
</dbReference>
<feature type="binding site" evidence="6">
    <location>
        <begin position="242"/>
        <end position="243"/>
    </location>
    <ligand>
        <name>L-ornithine</name>
        <dbReference type="ChEBI" id="CHEBI:46911"/>
    </ligand>
</feature>
<dbReference type="SUPFAM" id="SSF53671">
    <property type="entry name" value="Aspartate/ornithine carbamoyltransferase"/>
    <property type="match status" value="1"/>
</dbReference>
<evidence type="ECO:0000256" key="5">
    <source>
        <dbReference type="ARBA" id="ARBA00048772"/>
    </source>
</evidence>
<dbReference type="PRINTS" id="PR00100">
    <property type="entry name" value="AOTCASE"/>
</dbReference>
<feature type="binding site" evidence="6">
    <location>
        <begin position="129"/>
        <end position="132"/>
    </location>
    <ligand>
        <name>carbamoyl phosphate</name>
        <dbReference type="ChEBI" id="CHEBI:58228"/>
    </ligand>
</feature>
<feature type="binding site" evidence="6">
    <location>
        <position position="174"/>
    </location>
    <ligand>
        <name>L-ornithine</name>
        <dbReference type="ChEBI" id="CHEBI:46911"/>
    </ligand>
</feature>